<reference evidence="7" key="3">
    <citation type="submission" date="2025-09" db="UniProtKB">
        <authorList>
            <consortium name="Ensembl"/>
        </authorList>
    </citation>
    <scope>IDENTIFICATION</scope>
</reference>
<keyword evidence="6" id="KW-0812">Transmembrane</keyword>
<dbReference type="InterPro" id="IPR002347">
    <property type="entry name" value="SDR_fam"/>
</dbReference>
<accession>A0A668AQQ7</accession>
<keyword evidence="8" id="KW-1185">Reference proteome</keyword>
<dbReference type="Pfam" id="PF00106">
    <property type="entry name" value="adh_short"/>
    <property type="match status" value="1"/>
</dbReference>
<evidence type="ECO:0000256" key="1">
    <source>
        <dbReference type="ARBA" id="ARBA00006484"/>
    </source>
</evidence>
<dbReference type="PROSITE" id="PS00061">
    <property type="entry name" value="ADH_SHORT"/>
    <property type="match status" value="1"/>
</dbReference>
<dbReference type="Gene3D" id="3.40.50.720">
    <property type="entry name" value="NAD(P)-binding Rossmann-like Domain"/>
    <property type="match status" value="1"/>
</dbReference>
<comment type="similarity">
    <text evidence="1">Belongs to the short-chain dehydrogenases/reductases (SDR) family.</text>
</comment>
<proteinExistence type="inferred from homology"/>
<feature type="transmembrane region" description="Helical" evidence="6">
    <location>
        <begin position="22"/>
        <end position="44"/>
    </location>
</feature>
<dbReference type="InterPro" id="IPR036291">
    <property type="entry name" value="NAD(P)-bd_dom_sf"/>
</dbReference>
<dbReference type="GeneTree" id="ENSGT00940000157100"/>
<dbReference type="InterPro" id="IPR020904">
    <property type="entry name" value="Sc_DH/Rdtase_CS"/>
</dbReference>
<name>A0A668AQQ7_9TELE</name>
<keyword evidence="6" id="KW-0472">Membrane</keyword>
<evidence type="ECO:0000313" key="7">
    <source>
        <dbReference type="Ensembl" id="ENSMMDP00005050699.1"/>
    </source>
</evidence>
<reference evidence="7" key="2">
    <citation type="submission" date="2025-08" db="UniProtKB">
        <authorList>
            <consortium name="Ensembl"/>
        </authorList>
    </citation>
    <scope>IDENTIFICATION</scope>
</reference>
<evidence type="ECO:0000313" key="8">
    <source>
        <dbReference type="Proteomes" id="UP000472263"/>
    </source>
</evidence>
<gene>
    <name evidence="7" type="primary">DHRS7C</name>
    <name evidence="7" type="synonym">dhrs7cb</name>
</gene>
<keyword evidence="5" id="KW-0520">NAD</keyword>
<sequence length="309" mass="33424">MEVSGSIAVTLTDPLLSQLQAMALPSVMVLPLLIVIAAGIYYIYTEVIHFMSKSLVRNKVVVITDAVSGVGRECAQLFHKGGARLVLCGTSWDKLESLYDSLTSDTFAPKLVILDFSDMDSIEEVVAEVGDCYGCVDVLICNSSMKLKAPVQSVSLELDRNIMDINYFGPSTLAKGVLPMMISRRSGHIVLVNSIQGRLAVPFRSSYAASKHAAQAFFDCLRAEVEEYGILVSTISHTFINASATMPSAPTPPAPTPSDHLGAIWKRKEVLLAHPIPRVALYLRSLFPSFLFAVVAAGVKDSALADQMQ</sequence>
<keyword evidence="2" id="KW-0732">Signal</keyword>
<dbReference type="Proteomes" id="UP000472263">
    <property type="component" value="Chromosome 19"/>
</dbReference>
<dbReference type="PRINTS" id="PR00081">
    <property type="entry name" value="GDHRDH"/>
</dbReference>
<evidence type="ECO:0000256" key="6">
    <source>
        <dbReference type="SAM" id="Phobius"/>
    </source>
</evidence>
<evidence type="ECO:0000256" key="2">
    <source>
        <dbReference type="ARBA" id="ARBA00022729"/>
    </source>
</evidence>
<keyword evidence="3" id="KW-0521">NADP</keyword>
<organism evidence="7 8">
    <name type="scientific">Myripristis murdjan</name>
    <name type="common">pinecone soldierfish</name>
    <dbReference type="NCBI Taxonomy" id="586833"/>
    <lineage>
        <taxon>Eukaryota</taxon>
        <taxon>Metazoa</taxon>
        <taxon>Chordata</taxon>
        <taxon>Craniata</taxon>
        <taxon>Vertebrata</taxon>
        <taxon>Euteleostomi</taxon>
        <taxon>Actinopterygii</taxon>
        <taxon>Neopterygii</taxon>
        <taxon>Teleostei</taxon>
        <taxon>Neoteleostei</taxon>
        <taxon>Acanthomorphata</taxon>
        <taxon>Holocentriformes</taxon>
        <taxon>Holocentridae</taxon>
        <taxon>Myripristis</taxon>
    </lineage>
</organism>
<dbReference type="Ensembl" id="ENSMMDT00005051695.1">
    <property type="protein sequence ID" value="ENSMMDP00005050699.1"/>
    <property type="gene ID" value="ENSMMDG00005022945.1"/>
</dbReference>
<dbReference type="InterPro" id="IPR052148">
    <property type="entry name" value="SDR_family_member_7C"/>
</dbReference>
<keyword evidence="6" id="KW-1133">Transmembrane helix</keyword>
<dbReference type="GO" id="GO:0016616">
    <property type="term" value="F:oxidoreductase activity, acting on the CH-OH group of donors, NAD or NADP as acceptor"/>
    <property type="evidence" value="ECO:0007669"/>
    <property type="project" value="TreeGrafter"/>
</dbReference>
<dbReference type="SUPFAM" id="SSF51735">
    <property type="entry name" value="NAD(P)-binding Rossmann-fold domains"/>
    <property type="match status" value="1"/>
</dbReference>
<dbReference type="GO" id="GO:0006874">
    <property type="term" value="P:intracellular calcium ion homeostasis"/>
    <property type="evidence" value="ECO:0007669"/>
    <property type="project" value="TreeGrafter"/>
</dbReference>
<evidence type="ECO:0000256" key="5">
    <source>
        <dbReference type="ARBA" id="ARBA00023027"/>
    </source>
</evidence>
<protein>
    <submittedName>
        <fullName evidence="7">Dehydrogenase/reductase (SDR family) member 7Cb</fullName>
    </submittedName>
</protein>
<reference evidence="7" key="1">
    <citation type="submission" date="2019-06" db="EMBL/GenBank/DDBJ databases">
        <authorList>
            <consortium name="Wellcome Sanger Institute Data Sharing"/>
        </authorList>
    </citation>
    <scope>NUCLEOTIDE SEQUENCE [LARGE SCALE GENOMIC DNA]</scope>
</reference>
<dbReference type="PANTHER" id="PTHR44668">
    <property type="match status" value="1"/>
</dbReference>
<evidence type="ECO:0000256" key="3">
    <source>
        <dbReference type="ARBA" id="ARBA00022857"/>
    </source>
</evidence>
<dbReference type="AlphaFoldDB" id="A0A668AQQ7"/>
<keyword evidence="4" id="KW-0560">Oxidoreductase</keyword>
<feature type="transmembrane region" description="Helical" evidence="6">
    <location>
        <begin position="281"/>
        <end position="299"/>
    </location>
</feature>
<evidence type="ECO:0000256" key="4">
    <source>
        <dbReference type="ARBA" id="ARBA00023002"/>
    </source>
</evidence>
<dbReference type="PANTHER" id="PTHR44668:SF4">
    <property type="entry name" value="DEHYDROGENASE_REDUCTASE SDR FAMILY MEMBER 7C-A"/>
    <property type="match status" value="1"/>
</dbReference>